<dbReference type="AlphaFoldDB" id="A0A3N1Y6S9"/>
<evidence type="ECO:0000313" key="3">
    <source>
        <dbReference type="Proteomes" id="UP000276634"/>
    </source>
</evidence>
<keyword evidence="1" id="KW-0812">Transmembrane</keyword>
<sequence>MSSLREYFHTDWAAMTWVDWIGLSVTVGTFLLMLGLYVYVFRPRNRERLERHRHIPLDDE</sequence>
<dbReference type="EMBL" id="RJVI01000001">
    <property type="protein sequence ID" value="ROR34460.1"/>
    <property type="molecule type" value="Genomic_DNA"/>
</dbReference>
<name>A0A3N1Y6S9_9GAMM</name>
<organism evidence="2 3">
    <name type="scientific">Inmirania thermothiophila</name>
    <dbReference type="NCBI Taxonomy" id="1750597"/>
    <lineage>
        <taxon>Bacteria</taxon>
        <taxon>Pseudomonadati</taxon>
        <taxon>Pseudomonadota</taxon>
        <taxon>Gammaproteobacteria</taxon>
        <taxon>Chromatiales</taxon>
        <taxon>Ectothiorhodospiraceae</taxon>
        <taxon>Inmirania</taxon>
    </lineage>
</organism>
<accession>A0A3N1Y6S9</accession>
<keyword evidence="1" id="KW-1133">Transmembrane helix</keyword>
<dbReference type="RefSeq" id="WP_123399652.1">
    <property type="nucleotide sequence ID" value="NZ_RJVI01000001.1"/>
</dbReference>
<evidence type="ECO:0000313" key="2">
    <source>
        <dbReference type="EMBL" id="ROR34460.1"/>
    </source>
</evidence>
<dbReference type="Pfam" id="PF05545">
    <property type="entry name" value="FixQ"/>
    <property type="match status" value="1"/>
</dbReference>
<dbReference type="OrthoDB" id="5797197at2"/>
<proteinExistence type="predicted"/>
<comment type="caution">
    <text evidence="2">The sequence shown here is derived from an EMBL/GenBank/DDBJ whole genome shotgun (WGS) entry which is preliminary data.</text>
</comment>
<dbReference type="InterPro" id="IPR008621">
    <property type="entry name" value="Cbb3-typ_cyt_oxidase_comp"/>
</dbReference>
<reference evidence="2 3" key="1">
    <citation type="submission" date="2018-11" db="EMBL/GenBank/DDBJ databases">
        <title>Genomic Encyclopedia of Type Strains, Phase IV (KMG-IV): sequencing the most valuable type-strain genomes for metagenomic binning, comparative biology and taxonomic classification.</title>
        <authorList>
            <person name="Goeker M."/>
        </authorList>
    </citation>
    <scope>NUCLEOTIDE SEQUENCE [LARGE SCALE GENOMIC DNA]</scope>
    <source>
        <strain evidence="2 3">DSM 100275</strain>
    </source>
</reference>
<keyword evidence="1" id="KW-0472">Membrane</keyword>
<keyword evidence="3" id="KW-1185">Reference proteome</keyword>
<evidence type="ECO:0000256" key="1">
    <source>
        <dbReference type="SAM" id="Phobius"/>
    </source>
</evidence>
<protein>
    <submittedName>
        <fullName evidence="2">Cytochrome c oxidase cbb3-type subunit 4</fullName>
    </submittedName>
</protein>
<dbReference type="Proteomes" id="UP000276634">
    <property type="component" value="Unassembled WGS sequence"/>
</dbReference>
<gene>
    <name evidence="2" type="ORF">EDC57_0358</name>
</gene>
<feature type="transmembrane region" description="Helical" evidence="1">
    <location>
        <begin position="20"/>
        <end position="41"/>
    </location>
</feature>